<name>A0AAD7M8E5_MYCRO</name>
<protein>
    <submittedName>
        <fullName evidence="2">Uncharacterized protein</fullName>
    </submittedName>
</protein>
<organism evidence="2 3">
    <name type="scientific">Mycena rosella</name>
    <name type="common">Pink bonnet</name>
    <name type="synonym">Agaricus rosellus</name>
    <dbReference type="NCBI Taxonomy" id="1033263"/>
    <lineage>
        <taxon>Eukaryota</taxon>
        <taxon>Fungi</taxon>
        <taxon>Dikarya</taxon>
        <taxon>Basidiomycota</taxon>
        <taxon>Agaricomycotina</taxon>
        <taxon>Agaricomycetes</taxon>
        <taxon>Agaricomycetidae</taxon>
        <taxon>Agaricales</taxon>
        <taxon>Marasmiineae</taxon>
        <taxon>Mycenaceae</taxon>
        <taxon>Mycena</taxon>
    </lineage>
</organism>
<accession>A0AAD7M8E5</accession>
<comment type="caution">
    <text evidence="2">The sequence shown here is derived from an EMBL/GenBank/DDBJ whole genome shotgun (WGS) entry which is preliminary data.</text>
</comment>
<feature type="region of interest" description="Disordered" evidence="1">
    <location>
        <begin position="75"/>
        <end position="128"/>
    </location>
</feature>
<dbReference type="Proteomes" id="UP001221757">
    <property type="component" value="Unassembled WGS sequence"/>
</dbReference>
<dbReference type="EMBL" id="JARKIE010000008">
    <property type="protein sequence ID" value="KAJ7705525.1"/>
    <property type="molecule type" value="Genomic_DNA"/>
</dbReference>
<evidence type="ECO:0000313" key="2">
    <source>
        <dbReference type="EMBL" id="KAJ7705525.1"/>
    </source>
</evidence>
<evidence type="ECO:0000256" key="1">
    <source>
        <dbReference type="SAM" id="MobiDB-lite"/>
    </source>
</evidence>
<feature type="compositionally biased region" description="Polar residues" evidence="1">
    <location>
        <begin position="75"/>
        <end position="88"/>
    </location>
</feature>
<evidence type="ECO:0000313" key="3">
    <source>
        <dbReference type="Proteomes" id="UP001221757"/>
    </source>
</evidence>
<keyword evidence="3" id="KW-1185">Reference proteome</keyword>
<gene>
    <name evidence="2" type="ORF">B0H17DRAFT_1126336</name>
</gene>
<reference evidence="2" key="1">
    <citation type="submission" date="2023-03" db="EMBL/GenBank/DDBJ databases">
        <title>Massive genome expansion in bonnet fungi (Mycena s.s.) driven by repeated elements and novel gene families across ecological guilds.</title>
        <authorList>
            <consortium name="Lawrence Berkeley National Laboratory"/>
            <person name="Harder C.B."/>
            <person name="Miyauchi S."/>
            <person name="Viragh M."/>
            <person name="Kuo A."/>
            <person name="Thoen E."/>
            <person name="Andreopoulos B."/>
            <person name="Lu D."/>
            <person name="Skrede I."/>
            <person name="Drula E."/>
            <person name="Henrissat B."/>
            <person name="Morin E."/>
            <person name="Kohler A."/>
            <person name="Barry K."/>
            <person name="LaButti K."/>
            <person name="Morin E."/>
            <person name="Salamov A."/>
            <person name="Lipzen A."/>
            <person name="Mereny Z."/>
            <person name="Hegedus B."/>
            <person name="Baldrian P."/>
            <person name="Stursova M."/>
            <person name="Weitz H."/>
            <person name="Taylor A."/>
            <person name="Grigoriev I.V."/>
            <person name="Nagy L.G."/>
            <person name="Martin F."/>
            <person name="Kauserud H."/>
        </authorList>
    </citation>
    <scope>NUCLEOTIDE SEQUENCE</scope>
    <source>
        <strain evidence="2">CBHHK067</strain>
    </source>
</reference>
<proteinExistence type="predicted"/>
<dbReference type="AlphaFoldDB" id="A0AAD7M8E5"/>
<sequence length="128" mass="14062">MTSNSTFQECALFWSSARIRSIWMVVVDREVFPHILELEVRVFVPALHTADMSAVVLELDSLTIEVVETEQRLNAGQQSAGKQLNGTLSAVPDASGDRIQDNIGEPNLRSGDLLMSRNSSSAAPRPHE</sequence>